<keyword evidence="2" id="KW-1185">Reference proteome</keyword>
<protein>
    <submittedName>
        <fullName evidence="1">DUF1848 domain-containing protein</fullName>
    </submittedName>
</protein>
<proteinExistence type="predicted"/>
<sequence length="313" mass="36037">MILSASRRTDIPSYYSKWFFNRIKEGYVLVRNPMNYHQVSRINISPDVTDGIVFWTKNPSRMLERLGELDDYSYYFQFTLTPYGDDVEPGLPSKRSVIIPSFLELARRVGPRRVIWRYDPILINEKYTVERHMRYFEMLACILADSTEKCVISFVDQYRNISSAMRRLGVKEVSADEMHLIARHFSDTAGKHGMTVYACAEAENLEKWGVKKAHCIDPELLGELAGYTISAGKDKNQRAECGCAESIDIGAYNSCRNLCEYCYANHSLSGIERNIRLHDPKSPMLIGNVEEGDRIAERKVKKVGDGQMEMRWE</sequence>
<comment type="caution">
    <text evidence="1">The sequence shown here is derived from an EMBL/GenBank/DDBJ whole genome shotgun (WGS) entry which is preliminary data.</text>
</comment>
<gene>
    <name evidence="1" type="ORF">LKD70_06600</name>
</gene>
<evidence type="ECO:0000313" key="1">
    <source>
        <dbReference type="EMBL" id="MCC2254110.1"/>
    </source>
</evidence>
<accession>A0ABS8FVQ0</accession>
<dbReference type="Proteomes" id="UP001198151">
    <property type="component" value="Unassembled WGS sequence"/>
</dbReference>
<dbReference type="RefSeq" id="WP_227707246.1">
    <property type="nucleotide sequence ID" value="NZ_JAJEQX010000009.1"/>
</dbReference>
<evidence type="ECO:0000313" key="2">
    <source>
        <dbReference type="Proteomes" id="UP001198151"/>
    </source>
</evidence>
<dbReference type="InterPro" id="IPR014998">
    <property type="entry name" value="DUF1848"/>
</dbReference>
<reference evidence="1 2" key="1">
    <citation type="submission" date="2021-10" db="EMBL/GenBank/DDBJ databases">
        <title>Anaerobic single-cell dispensing facilitates the cultivation of human gut bacteria.</title>
        <authorList>
            <person name="Afrizal A."/>
        </authorList>
    </citation>
    <scope>NUCLEOTIDE SEQUENCE [LARGE SCALE GENOMIC DNA]</scope>
    <source>
        <strain evidence="1 2">CLA-AA-H200</strain>
    </source>
</reference>
<dbReference type="EMBL" id="JAJEQX010000009">
    <property type="protein sequence ID" value="MCC2254110.1"/>
    <property type="molecule type" value="Genomic_DNA"/>
</dbReference>
<organism evidence="1 2">
    <name type="scientific">Ruminococcus turbiniformis</name>
    <dbReference type="NCBI Taxonomy" id="2881258"/>
    <lineage>
        <taxon>Bacteria</taxon>
        <taxon>Bacillati</taxon>
        <taxon>Bacillota</taxon>
        <taxon>Clostridia</taxon>
        <taxon>Eubacteriales</taxon>
        <taxon>Oscillospiraceae</taxon>
        <taxon>Ruminococcus</taxon>
    </lineage>
</organism>
<name>A0ABS8FVQ0_9FIRM</name>
<dbReference type="Pfam" id="PF08902">
    <property type="entry name" value="DUF1848"/>
    <property type="match status" value="1"/>
</dbReference>